<dbReference type="AlphaFoldDB" id="A0A6B0RQ86"/>
<protein>
    <submittedName>
        <fullName evidence="1">Uncharacterized protein</fullName>
    </submittedName>
</protein>
<reference evidence="1" key="1">
    <citation type="submission" date="2019-10" db="EMBL/GenBank/DDBJ databases">
        <title>The sequence and de novo assembly of the wild yak genome.</title>
        <authorList>
            <person name="Liu Y."/>
        </authorList>
    </citation>
    <scope>NUCLEOTIDE SEQUENCE [LARGE SCALE GENOMIC DNA]</scope>
    <source>
        <strain evidence="1">WY2019</strain>
    </source>
</reference>
<dbReference type="Proteomes" id="UP000322234">
    <property type="component" value="Unassembled WGS sequence"/>
</dbReference>
<evidence type="ECO:0000313" key="1">
    <source>
        <dbReference type="EMBL" id="MXQ91231.1"/>
    </source>
</evidence>
<name>A0A6B0RQ86_9CETA</name>
<dbReference type="PROSITE" id="PS00430">
    <property type="entry name" value="TONB_DEPENDENT_REC_1"/>
    <property type="match status" value="1"/>
</dbReference>
<dbReference type="InterPro" id="IPR010916">
    <property type="entry name" value="TonB_box_CS"/>
</dbReference>
<comment type="caution">
    <text evidence="1">The sequence shown here is derived from an EMBL/GenBank/DDBJ whole genome shotgun (WGS) entry which is preliminary data.</text>
</comment>
<sequence>MQAEALRRRTNFLEPMTHEGLSTFTLSEAVSDEIEEAGWFSSDTLVVRASFPSGDQVDSPFLSQILFNLLDVNHLLWIWSHTAVEKSCLGVDEESPVFMHLPMELSSRKYSKEMLMRLQTEFGHSSGQDEGDDSILKTGKVKNWNLCIEYRISEMVALLSSKVIPRVGSLPSSHLQLFLDGVGGLIVVTTASAPAFQLNASDFLPDISQDYARNEHG</sequence>
<evidence type="ECO:0000313" key="2">
    <source>
        <dbReference type="Proteomes" id="UP000322234"/>
    </source>
</evidence>
<keyword evidence="2" id="KW-1185">Reference proteome</keyword>
<dbReference type="EMBL" id="VBQZ03000069">
    <property type="protein sequence ID" value="MXQ91231.1"/>
    <property type="molecule type" value="Genomic_DNA"/>
</dbReference>
<gene>
    <name evidence="1" type="ORF">E5288_WYG009478</name>
</gene>
<proteinExistence type="predicted"/>
<organism evidence="1 2">
    <name type="scientific">Bos mutus</name>
    <name type="common">wild yak</name>
    <dbReference type="NCBI Taxonomy" id="72004"/>
    <lineage>
        <taxon>Eukaryota</taxon>
        <taxon>Metazoa</taxon>
        <taxon>Chordata</taxon>
        <taxon>Craniata</taxon>
        <taxon>Vertebrata</taxon>
        <taxon>Euteleostomi</taxon>
        <taxon>Mammalia</taxon>
        <taxon>Eutheria</taxon>
        <taxon>Laurasiatheria</taxon>
        <taxon>Artiodactyla</taxon>
        <taxon>Ruminantia</taxon>
        <taxon>Pecora</taxon>
        <taxon>Bovidae</taxon>
        <taxon>Bovinae</taxon>
        <taxon>Bos</taxon>
    </lineage>
</organism>
<accession>A0A6B0RQ86</accession>